<reference evidence="1" key="1">
    <citation type="journal article" date="2022" name="bioRxiv">
        <title>Sequencing and chromosome-scale assembly of the giantPleurodeles waltlgenome.</title>
        <authorList>
            <person name="Brown T."/>
            <person name="Elewa A."/>
            <person name="Iarovenko S."/>
            <person name="Subramanian E."/>
            <person name="Araus A.J."/>
            <person name="Petzold A."/>
            <person name="Susuki M."/>
            <person name="Suzuki K.-i.T."/>
            <person name="Hayashi T."/>
            <person name="Toyoda A."/>
            <person name="Oliveira C."/>
            <person name="Osipova E."/>
            <person name="Leigh N.D."/>
            <person name="Simon A."/>
            <person name="Yun M.H."/>
        </authorList>
    </citation>
    <scope>NUCLEOTIDE SEQUENCE</scope>
    <source>
        <strain evidence="1">20211129_DDA</strain>
        <tissue evidence="1">Liver</tissue>
    </source>
</reference>
<comment type="caution">
    <text evidence="1">The sequence shown here is derived from an EMBL/GenBank/DDBJ whole genome shotgun (WGS) entry which is preliminary data.</text>
</comment>
<name>A0AAV7M6P5_PLEWA</name>
<keyword evidence="2" id="KW-1185">Reference proteome</keyword>
<dbReference type="Proteomes" id="UP001066276">
    <property type="component" value="Chromosome 10"/>
</dbReference>
<sequence length="110" mass="12469">MLAWLLRREHPIPITHGPSGDKILGQLRGNSHLRTIYATPCGVGVTRIREYLDGLQIPRLTEAQSEELEVSLDDLVEVLRGIRHKAQVRKGKAREKNVTRLPRAASHFEM</sequence>
<organism evidence="1 2">
    <name type="scientific">Pleurodeles waltl</name>
    <name type="common">Iberian ribbed newt</name>
    <dbReference type="NCBI Taxonomy" id="8319"/>
    <lineage>
        <taxon>Eukaryota</taxon>
        <taxon>Metazoa</taxon>
        <taxon>Chordata</taxon>
        <taxon>Craniata</taxon>
        <taxon>Vertebrata</taxon>
        <taxon>Euteleostomi</taxon>
        <taxon>Amphibia</taxon>
        <taxon>Batrachia</taxon>
        <taxon>Caudata</taxon>
        <taxon>Salamandroidea</taxon>
        <taxon>Salamandridae</taxon>
        <taxon>Pleurodelinae</taxon>
        <taxon>Pleurodeles</taxon>
    </lineage>
</organism>
<protein>
    <submittedName>
        <fullName evidence="1">Uncharacterized protein</fullName>
    </submittedName>
</protein>
<dbReference type="AlphaFoldDB" id="A0AAV7M6P5"/>
<evidence type="ECO:0000313" key="2">
    <source>
        <dbReference type="Proteomes" id="UP001066276"/>
    </source>
</evidence>
<gene>
    <name evidence="1" type="ORF">NDU88_003906</name>
</gene>
<proteinExistence type="predicted"/>
<evidence type="ECO:0000313" key="1">
    <source>
        <dbReference type="EMBL" id="KAJ1098799.1"/>
    </source>
</evidence>
<dbReference type="EMBL" id="JANPWB010000014">
    <property type="protein sequence ID" value="KAJ1098799.1"/>
    <property type="molecule type" value="Genomic_DNA"/>
</dbReference>
<accession>A0AAV7M6P5</accession>